<dbReference type="PIRSF" id="PIRSF000463">
    <property type="entry name" value="GlgB"/>
    <property type="match status" value="1"/>
</dbReference>
<dbReference type="InterPro" id="IPR006407">
    <property type="entry name" value="GlgB"/>
</dbReference>
<dbReference type="FunFam" id="3.20.20.80:FF:000003">
    <property type="entry name" value="1,4-alpha-glucan branching enzyme GlgB"/>
    <property type="match status" value="1"/>
</dbReference>
<dbReference type="AlphaFoldDB" id="A0A411YAH5"/>
<sequence>MSAPTKWRAPRAEVDRLLEGAHGDPHALLGIHELPDGGAVVRAVRPEASEVAVVTANGEEFPAERTDESGFFEAVAPRTLAPTEYWLRVAYPDATYHLRDPYAFWPTLGEVDLHLAGEGRHEELWRRLGAHVVEVDGQPGVAFAVWAPNARSVRVVGDFNSWDGRLHPMRSLGSSGVWELFVPEVGPGSRYKFEMVTADGELALRADPYAFHTDVPPGNASVVFHSTHEWQDDEWLARRAERDLLHEPFSIYEVHPGSWLQPDREDLEPVGYRELAHRLADHCEALGFTHVEFLPVAEHPYAPSWGYQVTGQFAPTARLGNPDDFRYLVDHLHQRGIGVIVDWVPAHFPKDSWALARFDGTALYEHADPRQAEHPDWGTLVFNYARNEVRNFLLASALYWIEELHVDGLRVDAVASMLYLDYSRDEGEWVPNEYGGNENLAAIEFLKQLNAVVYGRNPGAVTIAEESTAWPGVSRPVHLDGLGFGFKWNMGWMHDTLSYFSRDPIHRQHHHGELTFGLLYAWSENYVLPLSHDEVVHGKRSLLDKMPGDRWQKFANVRALYAYMWAHPGKQLLFMGGEFGQWKEWSEERGLDWHLLEEPDHAGLQHLVGDLNATYRRLPQLHERDSEPDGFQWIEADAADENVIGFARFAADGSPLVCLANLSPQPREGRRFGLPAAGTWHEVLNTDAGLYGGSDVGNGGQVVADSEPLGQLPARAEVVLPPLGVIWLVPDDTA</sequence>
<keyword evidence="6 9" id="KW-0808">Transferase</keyword>
<name>A0A411YAH5_9ACTN</name>
<dbReference type="CDD" id="cd02855">
    <property type="entry name" value="E_set_GBE_prok_N"/>
    <property type="match status" value="1"/>
</dbReference>
<evidence type="ECO:0000256" key="6">
    <source>
        <dbReference type="ARBA" id="ARBA00022679"/>
    </source>
</evidence>
<dbReference type="InterPro" id="IPR013783">
    <property type="entry name" value="Ig-like_fold"/>
</dbReference>
<dbReference type="Pfam" id="PF02922">
    <property type="entry name" value="CBM_48"/>
    <property type="match status" value="1"/>
</dbReference>
<dbReference type="Pfam" id="PF22019">
    <property type="entry name" value="GlgB_N"/>
    <property type="match status" value="1"/>
</dbReference>
<keyword evidence="13" id="KW-1185">Reference proteome</keyword>
<dbReference type="NCBIfam" id="NF008967">
    <property type="entry name" value="PRK12313.1"/>
    <property type="match status" value="1"/>
</dbReference>
<dbReference type="SUPFAM" id="SSF51011">
    <property type="entry name" value="Glycosyl hydrolase domain"/>
    <property type="match status" value="1"/>
</dbReference>
<comment type="pathway">
    <text evidence="2 9">Glycan biosynthesis; glycogen biosynthesis.</text>
</comment>
<evidence type="ECO:0000256" key="3">
    <source>
        <dbReference type="ARBA" id="ARBA00009000"/>
    </source>
</evidence>
<dbReference type="FunFam" id="2.60.40.10:FF:000169">
    <property type="entry name" value="1,4-alpha-glucan branching enzyme GlgB"/>
    <property type="match status" value="1"/>
</dbReference>
<dbReference type="InterPro" id="IPR004193">
    <property type="entry name" value="Glyco_hydro_13_N"/>
</dbReference>
<dbReference type="Pfam" id="PF02806">
    <property type="entry name" value="Alpha-amylase_C"/>
    <property type="match status" value="1"/>
</dbReference>
<dbReference type="GO" id="GO:0043169">
    <property type="term" value="F:cation binding"/>
    <property type="evidence" value="ECO:0007669"/>
    <property type="project" value="InterPro"/>
</dbReference>
<dbReference type="SUPFAM" id="SSF51445">
    <property type="entry name" value="(Trans)glycosidases"/>
    <property type="match status" value="1"/>
</dbReference>
<dbReference type="Gene3D" id="2.60.40.10">
    <property type="entry name" value="Immunoglobulins"/>
    <property type="match status" value="2"/>
</dbReference>
<dbReference type="OrthoDB" id="9800174at2"/>
<keyword evidence="5 9" id="KW-0328">Glycosyltransferase</keyword>
<evidence type="ECO:0000256" key="10">
    <source>
        <dbReference type="PIRSR" id="PIRSR000463-1"/>
    </source>
</evidence>
<dbReference type="SUPFAM" id="SSF81296">
    <property type="entry name" value="E set domains"/>
    <property type="match status" value="2"/>
</dbReference>
<keyword evidence="8 9" id="KW-0119">Carbohydrate metabolism</keyword>
<dbReference type="InterPro" id="IPR054169">
    <property type="entry name" value="GlgB_N"/>
</dbReference>
<dbReference type="GO" id="GO:0004553">
    <property type="term" value="F:hydrolase activity, hydrolyzing O-glycosyl compounds"/>
    <property type="evidence" value="ECO:0007669"/>
    <property type="project" value="InterPro"/>
</dbReference>
<comment type="function">
    <text evidence="9">Catalyzes the formation of the alpha-1,6-glucosidic linkages in glycogen by scission of a 1,4-alpha-linked oligosaccharide from growing alpha-1,4-glucan chains and the subsequent attachment of the oligosaccharide to the alpha-1,6 position.</text>
</comment>
<dbReference type="Gene3D" id="3.20.20.80">
    <property type="entry name" value="Glycosidases"/>
    <property type="match status" value="1"/>
</dbReference>
<evidence type="ECO:0000256" key="9">
    <source>
        <dbReference type="HAMAP-Rule" id="MF_00685"/>
    </source>
</evidence>
<dbReference type="PANTHER" id="PTHR43651">
    <property type="entry name" value="1,4-ALPHA-GLUCAN-BRANCHING ENZYME"/>
    <property type="match status" value="1"/>
</dbReference>
<feature type="active site" description="Proton donor" evidence="9 10">
    <location>
        <position position="465"/>
    </location>
</feature>
<dbReference type="EC" id="2.4.1.18" evidence="9"/>
<keyword evidence="4 9" id="KW-0321">Glycogen metabolism</keyword>
<dbReference type="EMBL" id="CP036402">
    <property type="protein sequence ID" value="QBI18201.1"/>
    <property type="molecule type" value="Genomic_DNA"/>
</dbReference>
<evidence type="ECO:0000256" key="2">
    <source>
        <dbReference type="ARBA" id="ARBA00004964"/>
    </source>
</evidence>
<dbReference type="PANTHER" id="PTHR43651:SF3">
    <property type="entry name" value="1,4-ALPHA-GLUCAN-BRANCHING ENZYME"/>
    <property type="match status" value="1"/>
</dbReference>
<dbReference type="GO" id="GO:0005829">
    <property type="term" value="C:cytosol"/>
    <property type="evidence" value="ECO:0007669"/>
    <property type="project" value="TreeGrafter"/>
</dbReference>
<dbReference type="CDD" id="cd11322">
    <property type="entry name" value="AmyAc_Glg_BE"/>
    <property type="match status" value="1"/>
</dbReference>
<dbReference type="InterPro" id="IPR013780">
    <property type="entry name" value="Glyco_hydro_b"/>
</dbReference>
<dbReference type="RefSeq" id="WP_131153199.1">
    <property type="nucleotide sequence ID" value="NZ_CP036402.1"/>
</dbReference>
<dbReference type="Gene3D" id="2.60.40.1180">
    <property type="entry name" value="Golgi alpha-mannosidase II"/>
    <property type="match status" value="1"/>
</dbReference>
<dbReference type="InterPro" id="IPR006048">
    <property type="entry name" value="A-amylase/branching_C"/>
</dbReference>
<gene>
    <name evidence="9 12" type="primary">glgB</name>
    <name evidence="12" type="ORF">ER308_00500</name>
</gene>
<evidence type="ECO:0000256" key="5">
    <source>
        <dbReference type="ARBA" id="ARBA00022676"/>
    </source>
</evidence>
<dbReference type="InterPro" id="IPR006047">
    <property type="entry name" value="GH13_cat_dom"/>
</dbReference>
<dbReference type="NCBIfam" id="NF003811">
    <property type="entry name" value="PRK05402.1"/>
    <property type="match status" value="1"/>
</dbReference>
<dbReference type="NCBIfam" id="TIGR01515">
    <property type="entry name" value="branching_enzym"/>
    <property type="match status" value="1"/>
</dbReference>
<dbReference type="KEGG" id="erz:ER308_00500"/>
<dbReference type="SMART" id="SM00642">
    <property type="entry name" value="Aamy"/>
    <property type="match status" value="1"/>
</dbReference>
<reference evidence="12 13" key="1">
    <citation type="submission" date="2019-01" db="EMBL/GenBank/DDBJ databases">
        <title>Egibacter rhizosphaerae EGI 80759T.</title>
        <authorList>
            <person name="Chen D.-D."/>
            <person name="Tian Y."/>
            <person name="Jiao J.-Y."/>
            <person name="Zhang X.-T."/>
            <person name="Zhang Y.-G."/>
            <person name="Zhang Y."/>
            <person name="Xiao M."/>
            <person name="Shu W.-S."/>
            <person name="Li W.-J."/>
        </authorList>
    </citation>
    <scope>NUCLEOTIDE SEQUENCE [LARGE SCALE GENOMIC DNA]</scope>
    <source>
        <strain evidence="12 13">EGI 80759</strain>
    </source>
</reference>
<dbReference type="InterPro" id="IPR044143">
    <property type="entry name" value="GlgB_N_E_set_prok"/>
</dbReference>
<dbReference type="HAMAP" id="MF_00685">
    <property type="entry name" value="GlgB"/>
    <property type="match status" value="1"/>
</dbReference>
<proteinExistence type="inferred from homology"/>
<dbReference type="UniPathway" id="UPA00164"/>
<dbReference type="Proteomes" id="UP000291469">
    <property type="component" value="Chromosome"/>
</dbReference>
<comment type="subunit">
    <text evidence="9">Monomer.</text>
</comment>
<evidence type="ECO:0000256" key="7">
    <source>
        <dbReference type="ARBA" id="ARBA00023056"/>
    </source>
</evidence>
<comment type="similarity">
    <text evidence="3 9">Belongs to the glycosyl hydrolase 13 family. GlgB subfamily.</text>
</comment>
<evidence type="ECO:0000313" key="13">
    <source>
        <dbReference type="Proteomes" id="UP000291469"/>
    </source>
</evidence>
<evidence type="ECO:0000256" key="4">
    <source>
        <dbReference type="ARBA" id="ARBA00022600"/>
    </source>
</evidence>
<dbReference type="InterPro" id="IPR014756">
    <property type="entry name" value="Ig_E-set"/>
</dbReference>
<dbReference type="GO" id="GO:0003844">
    <property type="term" value="F:1,4-alpha-glucan branching enzyme activity"/>
    <property type="evidence" value="ECO:0007669"/>
    <property type="project" value="UniProtKB-UniRule"/>
</dbReference>
<feature type="active site" description="Nucleophile" evidence="9 10">
    <location>
        <position position="412"/>
    </location>
</feature>
<organism evidence="12 13">
    <name type="scientific">Egibacter rhizosphaerae</name>
    <dbReference type="NCBI Taxonomy" id="1670831"/>
    <lineage>
        <taxon>Bacteria</taxon>
        <taxon>Bacillati</taxon>
        <taxon>Actinomycetota</taxon>
        <taxon>Nitriliruptoria</taxon>
        <taxon>Egibacterales</taxon>
        <taxon>Egibacteraceae</taxon>
        <taxon>Egibacter</taxon>
    </lineage>
</organism>
<accession>A0A411YAH5</accession>
<feature type="domain" description="Glycosyl hydrolase family 13 catalytic" evidence="11">
    <location>
        <begin position="253"/>
        <end position="614"/>
    </location>
</feature>
<dbReference type="InterPro" id="IPR037439">
    <property type="entry name" value="Branching_enzy"/>
</dbReference>
<evidence type="ECO:0000259" key="11">
    <source>
        <dbReference type="SMART" id="SM00642"/>
    </source>
</evidence>
<evidence type="ECO:0000256" key="8">
    <source>
        <dbReference type="ARBA" id="ARBA00023277"/>
    </source>
</evidence>
<protein>
    <recommendedName>
        <fullName evidence="9">1,4-alpha-glucan branching enzyme GlgB</fullName>
        <ecNumber evidence="9">2.4.1.18</ecNumber>
    </recommendedName>
    <alternativeName>
        <fullName evidence="9">1,4-alpha-D-glucan:1,4-alpha-D-glucan 6-glucosyl-transferase</fullName>
    </alternativeName>
    <alternativeName>
        <fullName evidence="9">Alpha-(1-&gt;4)-glucan branching enzyme</fullName>
    </alternativeName>
    <alternativeName>
        <fullName evidence="9">Glycogen branching enzyme</fullName>
        <shortName evidence="9">BE</shortName>
    </alternativeName>
</protein>
<evidence type="ECO:0000313" key="12">
    <source>
        <dbReference type="EMBL" id="QBI18201.1"/>
    </source>
</evidence>
<dbReference type="GO" id="GO:0005978">
    <property type="term" value="P:glycogen biosynthetic process"/>
    <property type="evidence" value="ECO:0007669"/>
    <property type="project" value="UniProtKB-UniRule"/>
</dbReference>
<dbReference type="FunFam" id="2.60.40.1180:FF:000002">
    <property type="entry name" value="1,4-alpha-glucan branching enzyme GlgB"/>
    <property type="match status" value="1"/>
</dbReference>
<comment type="catalytic activity">
    <reaction evidence="1 9">
        <text>Transfers a segment of a (1-&gt;4)-alpha-D-glucan chain to a primary hydroxy group in a similar glucan chain.</text>
        <dbReference type="EC" id="2.4.1.18"/>
    </reaction>
</comment>
<dbReference type="InterPro" id="IPR017853">
    <property type="entry name" value="GH"/>
</dbReference>
<keyword evidence="7 9" id="KW-0320">Glycogen biosynthesis</keyword>
<evidence type="ECO:0000256" key="1">
    <source>
        <dbReference type="ARBA" id="ARBA00000826"/>
    </source>
</evidence>